<accession>A0A8H3J5L2</accession>
<evidence type="ECO:0000313" key="1">
    <source>
        <dbReference type="EMBL" id="CAF9941109.1"/>
    </source>
</evidence>
<evidence type="ECO:0000313" key="2">
    <source>
        <dbReference type="Proteomes" id="UP000664534"/>
    </source>
</evidence>
<keyword evidence="2" id="KW-1185">Reference proteome</keyword>
<proteinExistence type="predicted"/>
<sequence length="383" mass="42582">MAKEWQSRVAQGYKTFADPVEDTLPAWIKRRDAESNSSDKIETATQPHSEQVSTFSRACCTLLTSLHDREATAEDFNAFLSTAARHALSEGSLSRLRANFLVDASDSTLQPSQKIQIEEGALRRASELMFMAPMALHLARKIVVVKILEKANLEAFGAAAGKRMYGLERLPEGDPEWLNKTLAEYRAYVAQGKGSLAEKMIENRPYILEAAKAELDEEPYYKLMWHFAGVEILDFDTLHRVFTDYCEKDEAAYGSTSVGDDDEAARIISLREHVPSLDATTLEDVFGELEKGLGKAIRNGVLAQTLVEQGEAQLNDHFLAYGGVEGVLKIKESAFVSQMPKENPHPIGHKENPEHIVLDLARFGMAGEKSTDAISEGAFMRKW</sequence>
<dbReference type="EMBL" id="CAJPDT010000141">
    <property type="protein sequence ID" value="CAF9941109.1"/>
    <property type="molecule type" value="Genomic_DNA"/>
</dbReference>
<dbReference type="OrthoDB" id="5398228at2759"/>
<reference evidence="1" key="1">
    <citation type="submission" date="2021-03" db="EMBL/GenBank/DDBJ databases">
        <authorList>
            <person name="Tagirdzhanova G."/>
        </authorList>
    </citation>
    <scope>NUCLEOTIDE SEQUENCE</scope>
</reference>
<gene>
    <name evidence="1" type="ORF">IMSHALPRED_002429</name>
</gene>
<comment type="caution">
    <text evidence="1">The sequence shown here is derived from an EMBL/GenBank/DDBJ whole genome shotgun (WGS) entry which is preliminary data.</text>
</comment>
<protein>
    <submittedName>
        <fullName evidence="1">Uncharacterized protein</fullName>
    </submittedName>
</protein>
<dbReference type="AlphaFoldDB" id="A0A8H3J5L2"/>
<organism evidence="1 2">
    <name type="scientific">Imshaugia aleurites</name>
    <dbReference type="NCBI Taxonomy" id="172621"/>
    <lineage>
        <taxon>Eukaryota</taxon>
        <taxon>Fungi</taxon>
        <taxon>Dikarya</taxon>
        <taxon>Ascomycota</taxon>
        <taxon>Pezizomycotina</taxon>
        <taxon>Lecanoromycetes</taxon>
        <taxon>OSLEUM clade</taxon>
        <taxon>Lecanoromycetidae</taxon>
        <taxon>Lecanorales</taxon>
        <taxon>Lecanorineae</taxon>
        <taxon>Parmeliaceae</taxon>
        <taxon>Imshaugia</taxon>
    </lineage>
</organism>
<dbReference type="Proteomes" id="UP000664534">
    <property type="component" value="Unassembled WGS sequence"/>
</dbReference>
<name>A0A8H3J5L2_9LECA</name>